<dbReference type="RefSeq" id="WP_169525857.1">
    <property type="nucleotide sequence ID" value="NZ_JAAMPU010000096.1"/>
</dbReference>
<evidence type="ECO:0000313" key="2">
    <source>
        <dbReference type="EMBL" id="NMH26857.1"/>
    </source>
</evidence>
<feature type="transmembrane region" description="Helical" evidence="1">
    <location>
        <begin position="7"/>
        <end position="27"/>
    </location>
</feature>
<comment type="caution">
    <text evidence="2">The sequence shown here is derived from an EMBL/GenBank/DDBJ whole genome shotgun (WGS) entry which is preliminary data.</text>
</comment>
<name>A0A972FRV4_9FLAO</name>
<keyword evidence="1" id="KW-0472">Membrane</keyword>
<keyword evidence="1" id="KW-1133">Transmembrane helix</keyword>
<keyword evidence="1" id="KW-0812">Transmembrane</keyword>
<proteinExistence type="predicted"/>
<gene>
    <name evidence="2" type="ORF">G6047_02330</name>
</gene>
<organism evidence="2 3">
    <name type="scientific">Flavobacterium silvaticum</name>
    <dbReference type="NCBI Taxonomy" id="1852020"/>
    <lineage>
        <taxon>Bacteria</taxon>
        <taxon>Pseudomonadati</taxon>
        <taxon>Bacteroidota</taxon>
        <taxon>Flavobacteriia</taxon>
        <taxon>Flavobacteriales</taxon>
        <taxon>Flavobacteriaceae</taxon>
        <taxon>Flavobacterium</taxon>
    </lineage>
</organism>
<dbReference type="AlphaFoldDB" id="A0A972FRV4"/>
<dbReference type="Proteomes" id="UP000712080">
    <property type="component" value="Unassembled WGS sequence"/>
</dbReference>
<accession>A0A972FRV4</accession>
<dbReference type="InterPro" id="IPR011727">
    <property type="entry name" value="CHP02117"/>
</dbReference>
<evidence type="ECO:0000256" key="1">
    <source>
        <dbReference type="SAM" id="Phobius"/>
    </source>
</evidence>
<dbReference type="Pfam" id="PF09601">
    <property type="entry name" value="DUF2459"/>
    <property type="match status" value="1"/>
</dbReference>
<dbReference type="EMBL" id="JAAMPU010000096">
    <property type="protein sequence ID" value="NMH26857.1"/>
    <property type="molecule type" value="Genomic_DNA"/>
</dbReference>
<sequence>MKRFLKITGIIIGAVVSAILMYLIMAFCLSRIPVNTDAVDSKDISIYILTNGVHTDIVVPVKTDDMDWSKLVPFKNTVATDSTANWLAMGWGDKGFYLETPTWDDLKASTAFKAAFGLSTTAMHCTYYKSLSESKSCHKIGITKQQYQKLTAYILDSFRKGPDQLPIYIKTNANYGNHDAFYEGVGTYSLFETCNTWANASLKSCERKACLWTAFDTGIFKLYE</sequence>
<reference evidence="2" key="1">
    <citation type="submission" date="2020-02" db="EMBL/GenBank/DDBJ databases">
        <title>Flavobacterium sp. genome.</title>
        <authorList>
            <person name="Jung H.S."/>
            <person name="Baek J.H."/>
            <person name="Jeon C.O."/>
        </authorList>
    </citation>
    <scope>NUCLEOTIDE SEQUENCE</scope>
    <source>
        <strain evidence="2">SE-s28</strain>
    </source>
</reference>
<evidence type="ECO:0000313" key="3">
    <source>
        <dbReference type="Proteomes" id="UP000712080"/>
    </source>
</evidence>
<keyword evidence="3" id="KW-1185">Reference proteome</keyword>
<dbReference type="NCBIfam" id="TIGR02117">
    <property type="entry name" value="chp_urease_rgn"/>
    <property type="match status" value="1"/>
</dbReference>
<protein>
    <submittedName>
        <fullName evidence="2">TIGR02117 family protein</fullName>
    </submittedName>
</protein>